<comment type="caution">
    <text evidence="1">The sequence shown here is derived from an EMBL/GenBank/DDBJ whole genome shotgun (WGS) entry which is preliminary data.</text>
</comment>
<organism evidence="1">
    <name type="scientific">marine sediment metagenome</name>
    <dbReference type="NCBI Taxonomy" id="412755"/>
    <lineage>
        <taxon>unclassified sequences</taxon>
        <taxon>metagenomes</taxon>
        <taxon>ecological metagenomes</taxon>
    </lineage>
</organism>
<sequence length="65" mass="7546">MILSSLSKIDKAHWELHLNAVAKDMPSLKKEVGVFLTGGELPKLGYPSYIHDWLEKPEERAEWRR</sequence>
<dbReference type="EMBL" id="LAZR01031320">
    <property type="protein sequence ID" value="KKL54103.1"/>
    <property type="molecule type" value="Genomic_DNA"/>
</dbReference>
<evidence type="ECO:0000313" key="1">
    <source>
        <dbReference type="EMBL" id="KKL54103.1"/>
    </source>
</evidence>
<name>A0A0F9CXL5_9ZZZZ</name>
<reference evidence="1" key="1">
    <citation type="journal article" date="2015" name="Nature">
        <title>Complex archaea that bridge the gap between prokaryotes and eukaryotes.</title>
        <authorList>
            <person name="Spang A."/>
            <person name="Saw J.H."/>
            <person name="Jorgensen S.L."/>
            <person name="Zaremba-Niedzwiedzka K."/>
            <person name="Martijn J."/>
            <person name="Lind A.E."/>
            <person name="van Eijk R."/>
            <person name="Schleper C."/>
            <person name="Guy L."/>
            <person name="Ettema T.J."/>
        </authorList>
    </citation>
    <scope>NUCLEOTIDE SEQUENCE</scope>
</reference>
<accession>A0A0F9CXL5</accession>
<dbReference type="AlphaFoldDB" id="A0A0F9CXL5"/>
<protein>
    <submittedName>
        <fullName evidence="1">Uncharacterized protein</fullName>
    </submittedName>
</protein>
<proteinExistence type="predicted"/>
<gene>
    <name evidence="1" type="ORF">LCGC14_2268760</name>
</gene>